<sequence length="242" mass="27313">MWTRFDAPAKSFHVDFLAEAIYKPRDAFVYAASLNQVEVVRRWITKKLNINELDKEGSHALYMAAQNESLEVLELLLESGANVDQQQRDVRSSHCAYVNVSSNLLRDDSLFDRQGKTALHSACTWGRFEAARLLLAHQASLSLRDDDGQTPLHCACRNGHVGLVQLLLNSRVDPFVADDFGATPIDVARDWQRLDILDMLAAYRATEFLEANQQRVKLLTEGLSNQVELPQGVRDIIIDFLC</sequence>
<dbReference type="EMBL" id="ANIZ01002750">
    <property type="protein sequence ID" value="ETI38600.1"/>
    <property type="molecule type" value="Genomic_DNA"/>
</dbReference>
<dbReference type="InterPro" id="IPR036770">
    <property type="entry name" value="Ankyrin_rpt-contain_sf"/>
</dbReference>
<gene>
    <name evidence="4" type="ORF">F443_15685</name>
</gene>
<evidence type="ECO:0000256" key="1">
    <source>
        <dbReference type="ARBA" id="ARBA00022737"/>
    </source>
</evidence>
<feature type="repeat" description="ANK" evidence="3">
    <location>
        <begin position="147"/>
        <end position="179"/>
    </location>
</feature>
<proteinExistence type="predicted"/>
<reference evidence="4 5" key="1">
    <citation type="submission" date="2013-11" db="EMBL/GenBank/DDBJ databases">
        <title>The Genome Sequence of Phytophthora parasitica P1569.</title>
        <authorList>
            <consortium name="The Broad Institute Genomics Platform"/>
            <person name="Russ C."/>
            <person name="Tyler B."/>
            <person name="Panabieres F."/>
            <person name="Shan W."/>
            <person name="Tripathy S."/>
            <person name="Grunwald N."/>
            <person name="Machado M."/>
            <person name="Johnson C.S."/>
            <person name="Arredondo F."/>
            <person name="Hong C."/>
            <person name="Coffey M."/>
            <person name="Young S.K."/>
            <person name="Zeng Q."/>
            <person name="Gargeya S."/>
            <person name="Fitzgerald M."/>
            <person name="Abouelleil A."/>
            <person name="Alvarado L."/>
            <person name="Chapman S.B."/>
            <person name="Gainer-Dewar J."/>
            <person name="Goldberg J."/>
            <person name="Griggs A."/>
            <person name="Gujja S."/>
            <person name="Hansen M."/>
            <person name="Howarth C."/>
            <person name="Imamovic A."/>
            <person name="Ireland A."/>
            <person name="Larimer J."/>
            <person name="McCowan C."/>
            <person name="Murphy C."/>
            <person name="Pearson M."/>
            <person name="Poon T.W."/>
            <person name="Priest M."/>
            <person name="Roberts A."/>
            <person name="Saif S."/>
            <person name="Shea T."/>
            <person name="Sykes S."/>
            <person name="Wortman J."/>
            <person name="Nusbaum C."/>
            <person name="Birren B."/>
        </authorList>
    </citation>
    <scope>NUCLEOTIDE SEQUENCE [LARGE SCALE GENOMIC DNA]</scope>
    <source>
        <strain evidence="4 5">P1569</strain>
    </source>
</reference>
<dbReference type="PROSITE" id="PS50088">
    <property type="entry name" value="ANK_REPEAT"/>
    <property type="match status" value="3"/>
</dbReference>
<name>V9EH89_PHYNI</name>
<feature type="repeat" description="ANK" evidence="3">
    <location>
        <begin position="114"/>
        <end position="146"/>
    </location>
</feature>
<keyword evidence="1" id="KW-0677">Repeat</keyword>
<dbReference type="AlphaFoldDB" id="V9EH89"/>
<dbReference type="PANTHER" id="PTHR24198:SF165">
    <property type="entry name" value="ANKYRIN REPEAT-CONTAINING PROTEIN-RELATED"/>
    <property type="match status" value="1"/>
</dbReference>
<keyword evidence="5" id="KW-1185">Reference proteome</keyword>
<dbReference type="eggNOG" id="KOG0507">
    <property type="taxonomic scope" value="Eukaryota"/>
</dbReference>
<accession>V9EH89</accession>
<protein>
    <submittedName>
        <fullName evidence="4">Uncharacterized protein</fullName>
    </submittedName>
</protein>
<dbReference type="Pfam" id="PF13637">
    <property type="entry name" value="Ank_4"/>
    <property type="match status" value="2"/>
</dbReference>
<evidence type="ECO:0000256" key="2">
    <source>
        <dbReference type="ARBA" id="ARBA00023043"/>
    </source>
</evidence>
<evidence type="ECO:0000313" key="4">
    <source>
        <dbReference type="EMBL" id="ETI38600.1"/>
    </source>
</evidence>
<keyword evidence="2 3" id="KW-0040">ANK repeat</keyword>
<dbReference type="SMART" id="SM00248">
    <property type="entry name" value="ANK"/>
    <property type="match status" value="5"/>
</dbReference>
<comment type="caution">
    <text evidence="4">The sequence shown here is derived from an EMBL/GenBank/DDBJ whole genome shotgun (WGS) entry which is preliminary data.</text>
</comment>
<dbReference type="PROSITE" id="PS50297">
    <property type="entry name" value="ANK_REP_REGION"/>
    <property type="match status" value="3"/>
</dbReference>
<dbReference type="PANTHER" id="PTHR24198">
    <property type="entry name" value="ANKYRIN REPEAT AND PROTEIN KINASE DOMAIN-CONTAINING PROTEIN"/>
    <property type="match status" value="1"/>
</dbReference>
<dbReference type="InterPro" id="IPR002110">
    <property type="entry name" value="Ankyrin_rpt"/>
</dbReference>
<dbReference type="Proteomes" id="UP000018721">
    <property type="component" value="Unassembled WGS sequence"/>
</dbReference>
<dbReference type="Gene3D" id="1.25.40.20">
    <property type="entry name" value="Ankyrin repeat-containing domain"/>
    <property type="match status" value="1"/>
</dbReference>
<evidence type="ECO:0000256" key="3">
    <source>
        <dbReference type="PROSITE-ProRule" id="PRU00023"/>
    </source>
</evidence>
<feature type="repeat" description="ANK" evidence="3">
    <location>
        <begin position="56"/>
        <end position="88"/>
    </location>
</feature>
<organism evidence="4 5">
    <name type="scientific">Phytophthora nicotianae P1569</name>
    <dbReference type="NCBI Taxonomy" id="1317065"/>
    <lineage>
        <taxon>Eukaryota</taxon>
        <taxon>Sar</taxon>
        <taxon>Stramenopiles</taxon>
        <taxon>Oomycota</taxon>
        <taxon>Peronosporomycetes</taxon>
        <taxon>Peronosporales</taxon>
        <taxon>Peronosporaceae</taxon>
        <taxon>Phytophthora</taxon>
    </lineage>
</organism>
<dbReference type="OrthoDB" id="78539at2759"/>
<evidence type="ECO:0000313" key="5">
    <source>
        <dbReference type="Proteomes" id="UP000018721"/>
    </source>
</evidence>
<dbReference type="SUPFAM" id="SSF48403">
    <property type="entry name" value="Ankyrin repeat"/>
    <property type="match status" value="1"/>
</dbReference>